<dbReference type="EC" id="3.1.3.18" evidence="4"/>
<comment type="caution">
    <text evidence="5">The sequence shown here is derived from an EMBL/GenBank/DDBJ whole genome shotgun (WGS) entry which is preliminary data.</text>
</comment>
<reference evidence="5 6" key="1">
    <citation type="submission" date="2022-03" db="EMBL/GenBank/DDBJ databases">
        <title>Novel taxa within the pig intestine.</title>
        <authorList>
            <person name="Wylensek D."/>
            <person name="Bishof K."/>
            <person name="Afrizal A."/>
            <person name="Clavel T."/>
        </authorList>
    </citation>
    <scope>NUCLEOTIDE SEQUENCE [LARGE SCALE GENOMIC DNA]</scope>
    <source>
        <strain evidence="5 6">CLA-KB-P66</strain>
    </source>
</reference>
<dbReference type="EMBL" id="JALBUT010000001">
    <property type="protein sequence ID" value="MDX8414809.1"/>
    <property type="molecule type" value="Genomic_DNA"/>
</dbReference>
<dbReference type="InterPro" id="IPR050155">
    <property type="entry name" value="HAD-like_hydrolase_sf"/>
</dbReference>
<evidence type="ECO:0000256" key="1">
    <source>
        <dbReference type="ARBA" id="ARBA00000830"/>
    </source>
</evidence>
<keyword evidence="5" id="KW-0378">Hydrolase</keyword>
<comment type="catalytic activity">
    <reaction evidence="1">
        <text>2-phosphoglycolate + H2O = glycolate + phosphate</text>
        <dbReference type="Rhea" id="RHEA:14369"/>
        <dbReference type="ChEBI" id="CHEBI:15377"/>
        <dbReference type="ChEBI" id="CHEBI:29805"/>
        <dbReference type="ChEBI" id="CHEBI:43474"/>
        <dbReference type="ChEBI" id="CHEBI:58033"/>
        <dbReference type="EC" id="3.1.3.18"/>
    </reaction>
</comment>
<dbReference type="Proteomes" id="UP001275932">
    <property type="component" value="Unassembled WGS sequence"/>
</dbReference>
<name>A0ABU4WHB5_9BACT</name>
<evidence type="ECO:0000313" key="5">
    <source>
        <dbReference type="EMBL" id="MDX8414809.1"/>
    </source>
</evidence>
<dbReference type="RefSeq" id="WP_370396256.1">
    <property type="nucleotide sequence ID" value="NZ_JALBUT010000001.1"/>
</dbReference>
<evidence type="ECO:0000256" key="3">
    <source>
        <dbReference type="ARBA" id="ARBA00006171"/>
    </source>
</evidence>
<sequence length="216" mass="23964">MRKIETVFFDLDGTLVDNYEAITKCISVSLEPMGITPPTLEKVKHTVGGSILITFEKLIGKNLAPQAAKTYMEHIKDYELLGLKEMPHAREILQGLKSRGIKSALFTNKSQKSAENIIEFLNLSRFFEKIIGTDLHGARKPEKEFTLLALEKMNADFETSAVVGDSPYDYKAAKACGLMPILVATGGNSFESLESLCPGANIFKDLREAEIFIESR</sequence>
<dbReference type="SFLD" id="SFLDG01135">
    <property type="entry name" value="C1.5.6:_HAD__Beta-PGM__Phospha"/>
    <property type="match status" value="1"/>
</dbReference>
<comment type="pathway">
    <text evidence="2">Organic acid metabolism; glycolate biosynthesis; glycolate from 2-phosphoglycolate: step 1/1.</text>
</comment>
<organism evidence="5 6">
    <name type="scientific">Intestinicryptomonas porci</name>
    <dbReference type="NCBI Taxonomy" id="2926320"/>
    <lineage>
        <taxon>Bacteria</taxon>
        <taxon>Pseudomonadati</taxon>
        <taxon>Verrucomicrobiota</taxon>
        <taxon>Opitutia</taxon>
        <taxon>Opitutales</taxon>
        <taxon>Intestinicryptomonaceae</taxon>
        <taxon>Intestinicryptomonas</taxon>
    </lineage>
</organism>
<evidence type="ECO:0000256" key="2">
    <source>
        <dbReference type="ARBA" id="ARBA00004818"/>
    </source>
</evidence>
<dbReference type="PANTHER" id="PTHR43434">
    <property type="entry name" value="PHOSPHOGLYCOLATE PHOSPHATASE"/>
    <property type="match status" value="1"/>
</dbReference>
<dbReference type="Pfam" id="PF13419">
    <property type="entry name" value="HAD_2"/>
    <property type="match status" value="1"/>
</dbReference>
<gene>
    <name evidence="5" type="ORF">MOX91_01230</name>
</gene>
<evidence type="ECO:0000256" key="4">
    <source>
        <dbReference type="ARBA" id="ARBA00013078"/>
    </source>
</evidence>
<dbReference type="InterPro" id="IPR036412">
    <property type="entry name" value="HAD-like_sf"/>
</dbReference>
<dbReference type="NCBIfam" id="TIGR01549">
    <property type="entry name" value="HAD-SF-IA-v1"/>
    <property type="match status" value="1"/>
</dbReference>
<dbReference type="InterPro" id="IPR006439">
    <property type="entry name" value="HAD-SF_hydro_IA"/>
</dbReference>
<dbReference type="PRINTS" id="PR00413">
    <property type="entry name" value="HADHALOGNASE"/>
</dbReference>
<dbReference type="Gene3D" id="3.40.50.1000">
    <property type="entry name" value="HAD superfamily/HAD-like"/>
    <property type="match status" value="1"/>
</dbReference>
<dbReference type="InterPro" id="IPR023214">
    <property type="entry name" value="HAD_sf"/>
</dbReference>
<protein>
    <recommendedName>
        <fullName evidence="4">phosphoglycolate phosphatase</fullName>
        <ecNumber evidence="4">3.1.3.18</ecNumber>
    </recommendedName>
</protein>
<dbReference type="Gene3D" id="1.10.150.240">
    <property type="entry name" value="Putative phosphatase, domain 2"/>
    <property type="match status" value="1"/>
</dbReference>
<comment type="similarity">
    <text evidence="3">Belongs to the HAD-like hydrolase superfamily. CbbY/CbbZ/Gph/YieH family.</text>
</comment>
<dbReference type="InterPro" id="IPR023198">
    <property type="entry name" value="PGP-like_dom2"/>
</dbReference>
<dbReference type="PANTHER" id="PTHR43434:SF1">
    <property type="entry name" value="PHOSPHOGLYCOLATE PHOSPHATASE"/>
    <property type="match status" value="1"/>
</dbReference>
<dbReference type="SFLD" id="SFLDS00003">
    <property type="entry name" value="Haloacid_Dehalogenase"/>
    <property type="match status" value="1"/>
</dbReference>
<dbReference type="GO" id="GO:0016787">
    <property type="term" value="F:hydrolase activity"/>
    <property type="evidence" value="ECO:0007669"/>
    <property type="project" value="UniProtKB-KW"/>
</dbReference>
<dbReference type="SFLD" id="SFLDG01129">
    <property type="entry name" value="C1.5:_HAD__Beta-PGM__Phosphata"/>
    <property type="match status" value="1"/>
</dbReference>
<keyword evidence="6" id="KW-1185">Reference proteome</keyword>
<proteinExistence type="inferred from homology"/>
<dbReference type="InterPro" id="IPR041492">
    <property type="entry name" value="HAD_2"/>
</dbReference>
<evidence type="ECO:0000313" key="6">
    <source>
        <dbReference type="Proteomes" id="UP001275932"/>
    </source>
</evidence>
<dbReference type="SUPFAM" id="SSF56784">
    <property type="entry name" value="HAD-like"/>
    <property type="match status" value="1"/>
</dbReference>
<accession>A0ABU4WHB5</accession>